<dbReference type="AlphaFoldDB" id="E9DIN3"/>
<dbReference type="HOGENOM" id="CLU_1245246_0_0_1"/>
<evidence type="ECO:0000313" key="1">
    <source>
        <dbReference type="EMBL" id="EFW13637.1"/>
    </source>
</evidence>
<proteinExistence type="predicted"/>
<protein>
    <submittedName>
        <fullName evidence="1">Uncharacterized protein</fullName>
    </submittedName>
</protein>
<dbReference type="VEuPathDB" id="FungiDB:D8B26_002604"/>
<sequence>MMIPCTTKAHVHPDILIRGAHTTKNWNDEIFNIQHHGKEYENTHSLHRISVDASWIHRPGPHLRHSSILVLLRQPHEPSQSLSLPDQRRFEITVSTSRSRESRLCETADSLLYASGKQMTTPIAYEYTKEETTVRLTETAYSLNMSIKRTIVAQGFGCFKPRIGRRLRNENFLLLFKLISSPIHLPTQRCDEETSVSSHHPQPKLMPPFIVKEHIARLIWQS</sequence>
<organism evidence="2">
    <name type="scientific">Coccidioides posadasii (strain RMSCC 757 / Silveira)</name>
    <name type="common">Valley fever fungus</name>
    <dbReference type="NCBI Taxonomy" id="443226"/>
    <lineage>
        <taxon>Eukaryota</taxon>
        <taxon>Fungi</taxon>
        <taxon>Dikarya</taxon>
        <taxon>Ascomycota</taxon>
        <taxon>Pezizomycotina</taxon>
        <taxon>Eurotiomycetes</taxon>
        <taxon>Eurotiomycetidae</taxon>
        <taxon>Onygenales</taxon>
        <taxon>Onygenaceae</taxon>
        <taxon>Coccidioides</taxon>
    </lineage>
</organism>
<accession>E9DIN3</accession>
<dbReference type="EMBL" id="GL636512">
    <property type="protein sequence ID" value="EFW13637.1"/>
    <property type="molecule type" value="Genomic_DNA"/>
</dbReference>
<evidence type="ECO:0000313" key="2">
    <source>
        <dbReference type="Proteomes" id="UP000002497"/>
    </source>
</evidence>
<reference evidence="2" key="1">
    <citation type="journal article" date="2010" name="Genome Res.">
        <title>Population genomic sequencing of Coccidioides fungi reveals recent hybridization and transposon control.</title>
        <authorList>
            <person name="Neafsey D.E."/>
            <person name="Barker B.M."/>
            <person name="Sharpton T.J."/>
            <person name="Stajich J.E."/>
            <person name="Park D.J."/>
            <person name="Whiston E."/>
            <person name="Hung C.-Y."/>
            <person name="McMahan C."/>
            <person name="White J."/>
            <person name="Sykes S."/>
            <person name="Heiman D."/>
            <person name="Young S."/>
            <person name="Zeng Q."/>
            <person name="Abouelleil A."/>
            <person name="Aftuck L."/>
            <person name="Bessette D."/>
            <person name="Brown A."/>
            <person name="FitzGerald M."/>
            <person name="Lui A."/>
            <person name="Macdonald J.P."/>
            <person name="Priest M."/>
            <person name="Orbach M.J."/>
            <person name="Galgiani J.N."/>
            <person name="Kirkland T.N."/>
            <person name="Cole G.T."/>
            <person name="Birren B.W."/>
            <person name="Henn M.R."/>
            <person name="Taylor J.W."/>
            <person name="Rounsley S.D."/>
        </authorList>
    </citation>
    <scope>NUCLEOTIDE SEQUENCE [LARGE SCALE GENOMIC DNA]</scope>
    <source>
        <strain evidence="2">RMSCC 757 / Silveira</strain>
    </source>
</reference>
<dbReference type="Proteomes" id="UP000002497">
    <property type="component" value="Unassembled WGS sequence"/>
</dbReference>
<reference evidence="2" key="2">
    <citation type="submission" date="2010-03" db="EMBL/GenBank/DDBJ databases">
        <title>The genome sequence of Coccidioides posadasii strain Silveira.</title>
        <authorList>
            <consortium name="The Broad Institute Genome Sequencing Center for Infectious Disease"/>
            <person name="Neafsey D."/>
            <person name="Orbach M."/>
            <person name="Henn M.R."/>
            <person name="Cole G.T."/>
            <person name="Galgiani J."/>
            <person name="Gardner M.J."/>
            <person name="Kirkland T.N."/>
            <person name="Taylor J.W."/>
            <person name="Young S.K."/>
            <person name="Zeng Q."/>
            <person name="Koehrsen M."/>
            <person name="Alvarado L."/>
            <person name="Berlin A."/>
            <person name="Borenstein D."/>
            <person name="Chapman S.B."/>
            <person name="Chen Z."/>
            <person name="Engels R."/>
            <person name="Freedman E."/>
            <person name="Gellesch M."/>
            <person name="Goldberg J."/>
            <person name="Griggs A."/>
            <person name="Gujja S."/>
            <person name="Heilman E."/>
            <person name="Heiman D."/>
            <person name="Howarth C."/>
            <person name="Jen D."/>
            <person name="Larson L."/>
            <person name="Mehta T."/>
            <person name="Neiman D."/>
            <person name="Park D."/>
            <person name="Pearson M."/>
            <person name="Richards J."/>
            <person name="Roberts A."/>
            <person name="Saif S."/>
            <person name="Shea T."/>
            <person name="Shenoy N."/>
            <person name="Sisk P."/>
            <person name="Stolte C."/>
            <person name="Sykes S."/>
            <person name="Walk T."/>
            <person name="White J."/>
            <person name="Yandava C."/>
            <person name="Haas B."/>
            <person name="Nusbaum C."/>
            <person name="Birren B."/>
        </authorList>
    </citation>
    <scope>NUCLEOTIDE SEQUENCE [LARGE SCALE GENOMIC DNA]</scope>
    <source>
        <strain evidence="2">RMSCC 757 / Silveira</strain>
    </source>
</reference>
<name>E9DIN3_COCPS</name>
<keyword evidence="2" id="KW-1185">Reference proteome</keyword>
<gene>
    <name evidence="1" type="ORF">CPSG_09676</name>
</gene>
<dbReference type="VEuPathDB" id="FungiDB:CPSG_09676"/>